<sequence>MTSSIRGHGGRANCSAADRLSAQRVTHGSACLPDLPETNEHRHGTSEGRNSRARADHSLPGHHREPLKCNHVSPG</sequence>
<evidence type="ECO:0000313" key="3">
    <source>
        <dbReference type="Proteomes" id="UP000494165"/>
    </source>
</evidence>
<accession>A0A8S1C221</accession>
<name>A0A8S1C221_9INSE</name>
<organism evidence="2 3">
    <name type="scientific">Cloeon dipterum</name>
    <dbReference type="NCBI Taxonomy" id="197152"/>
    <lineage>
        <taxon>Eukaryota</taxon>
        <taxon>Metazoa</taxon>
        <taxon>Ecdysozoa</taxon>
        <taxon>Arthropoda</taxon>
        <taxon>Hexapoda</taxon>
        <taxon>Insecta</taxon>
        <taxon>Pterygota</taxon>
        <taxon>Palaeoptera</taxon>
        <taxon>Ephemeroptera</taxon>
        <taxon>Pisciforma</taxon>
        <taxon>Baetidae</taxon>
        <taxon>Cloeon</taxon>
    </lineage>
</organism>
<evidence type="ECO:0000256" key="1">
    <source>
        <dbReference type="SAM" id="MobiDB-lite"/>
    </source>
</evidence>
<evidence type="ECO:0000313" key="2">
    <source>
        <dbReference type="EMBL" id="CAB3361965.1"/>
    </source>
</evidence>
<protein>
    <submittedName>
        <fullName evidence="2">Uncharacterized protein</fullName>
    </submittedName>
</protein>
<keyword evidence="3" id="KW-1185">Reference proteome</keyword>
<dbReference type="AlphaFoldDB" id="A0A8S1C221"/>
<dbReference type="EMBL" id="CADEPI010000007">
    <property type="protein sequence ID" value="CAB3361965.1"/>
    <property type="molecule type" value="Genomic_DNA"/>
</dbReference>
<comment type="caution">
    <text evidence="2">The sequence shown here is derived from an EMBL/GenBank/DDBJ whole genome shotgun (WGS) entry which is preliminary data.</text>
</comment>
<dbReference type="Proteomes" id="UP000494165">
    <property type="component" value="Unassembled WGS sequence"/>
</dbReference>
<reference evidence="2 3" key="1">
    <citation type="submission" date="2020-04" db="EMBL/GenBank/DDBJ databases">
        <authorList>
            <person name="Alioto T."/>
            <person name="Alioto T."/>
            <person name="Gomez Garrido J."/>
        </authorList>
    </citation>
    <scope>NUCLEOTIDE SEQUENCE [LARGE SCALE GENOMIC DNA]</scope>
</reference>
<feature type="compositionally biased region" description="Basic and acidic residues" evidence="1">
    <location>
        <begin position="38"/>
        <end position="68"/>
    </location>
</feature>
<feature type="region of interest" description="Disordered" evidence="1">
    <location>
        <begin position="1"/>
        <end position="75"/>
    </location>
</feature>
<gene>
    <name evidence="2" type="ORF">CLODIP_2_CD01688</name>
</gene>
<proteinExistence type="predicted"/>